<keyword evidence="3" id="KW-0479">Metal-binding</keyword>
<accession>A0A1G7GHB6</accession>
<dbReference type="SUPFAM" id="SSF101478">
    <property type="entry name" value="ADP-ribosylglycohydrolase"/>
    <property type="match status" value="1"/>
</dbReference>
<feature type="binding site" evidence="3">
    <location>
        <position position="65"/>
    </location>
    <ligand>
        <name>Mg(2+)</name>
        <dbReference type="ChEBI" id="CHEBI:18420"/>
        <label>1</label>
    </ligand>
</feature>
<dbReference type="InterPro" id="IPR050792">
    <property type="entry name" value="ADP-ribosylglycohydrolase"/>
</dbReference>
<feature type="binding site" evidence="3">
    <location>
        <position position="63"/>
    </location>
    <ligand>
        <name>Mg(2+)</name>
        <dbReference type="ChEBI" id="CHEBI:18420"/>
        <label>1</label>
    </ligand>
</feature>
<comment type="similarity">
    <text evidence="1">Belongs to the ADP-ribosylglycohydrolase family.</text>
</comment>
<dbReference type="Gene3D" id="1.10.4080.10">
    <property type="entry name" value="ADP-ribosylation/Crystallin J1"/>
    <property type="match status" value="1"/>
</dbReference>
<dbReference type="PANTHER" id="PTHR16222">
    <property type="entry name" value="ADP-RIBOSYLGLYCOHYDROLASE"/>
    <property type="match status" value="1"/>
</dbReference>
<proteinExistence type="inferred from homology"/>
<keyword evidence="3" id="KW-0460">Magnesium</keyword>
<dbReference type="RefSeq" id="WP_074538195.1">
    <property type="nucleotide sequence ID" value="NZ_FNBD01000004.1"/>
</dbReference>
<feature type="binding site" evidence="3">
    <location>
        <position position="285"/>
    </location>
    <ligand>
        <name>Mg(2+)</name>
        <dbReference type="ChEBI" id="CHEBI:18420"/>
        <label>1</label>
    </ligand>
</feature>
<dbReference type="GO" id="GO:0046872">
    <property type="term" value="F:metal ion binding"/>
    <property type="evidence" value="ECO:0007669"/>
    <property type="project" value="UniProtKB-KW"/>
</dbReference>
<feature type="binding site" evidence="3">
    <location>
        <position position="64"/>
    </location>
    <ligand>
        <name>Mg(2+)</name>
        <dbReference type="ChEBI" id="CHEBI:18420"/>
        <label>1</label>
    </ligand>
</feature>
<keyword evidence="2 4" id="KW-0378">Hydrolase</keyword>
<comment type="cofactor">
    <cofactor evidence="3">
        <name>Mg(2+)</name>
        <dbReference type="ChEBI" id="CHEBI:18420"/>
    </cofactor>
    <text evidence="3">Binds 2 magnesium ions per subunit.</text>
</comment>
<evidence type="ECO:0000256" key="1">
    <source>
        <dbReference type="ARBA" id="ARBA00010702"/>
    </source>
</evidence>
<dbReference type="PANTHER" id="PTHR16222:SF24">
    <property type="entry name" value="ADP-RIBOSYLHYDROLASE ARH3"/>
    <property type="match status" value="1"/>
</dbReference>
<gene>
    <name evidence="4" type="ORF">SAMN04487992_104381</name>
</gene>
<name>A0A1G7GHB6_9FLAO</name>
<evidence type="ECO:0000256" key="3">
    <source>
        <dbReference type="PIRSR" id="PIRSR605502-1"/>
    </source>
</evidence>
<reference evidence="5" key="1">
    <citation type="submission" date="2016-10" db="EMBL/GenBank/DDBJ databases">
        <authorList>
            <person name="Varghese N."/>
            <person name="Submissions S."/>
        </authorList>
    </citation>
    <scope>NUCLEOTIDE SEQUENCE [LARGE SCALE GENOMIC DNA]</scope>
    <source>
        <strain evidence="5">DSM 24729</strain>
    </source>
</reference>
<feature type="binding site" evidence="3">
    <location>
        <position position="287"/>
    </location>
    <ligand>
        <name>Mg(2+)</name>
        <dbReference type="ChEBI" id="CHEBI:18420"/>
        <label>1</label>
    </ligand>
</feature>
<dbReference type="InterPro" id="IPR036705">
    <property type="entry name" value="Ribosyl_crysJ1_sf"/>
</dbReference>
<keyword evidence="5" id="KW-1185">Reference proteome</keyword>
<sequence length="342" mass="38362">MIKEILLGIAIGDAFGAGVEFQDRDWIRQHVDFSKFVNARDKIKVAPEKKEVFTKNYTAWEYTDDTEMTIGLINALNSGEVFSEDLLVQKWKEEYELGKAQKGYGRNGHGSMSWYYSGAKTIEEVRDFQRDRPNPGNAPAMRSVPLGLLRDDLINEYAAINANATHPNKNAVLSSQCIARASEYVLIKKGDTAHVIDYCFSTVNLNEEYKAYLSKVNELSMYENLNTEEFTILCGSQPIQAPYFLPGINGVPSDSKFTAGAVLYVLKNSKNPFEALKKSVLLGGDVDSFASITTGIMAGRFGLKGIPQFMINTIENLNYLEQVAEKFEQNKKLTDEIRNKEI</sequence>
<organism evidence="4 5">
    <name type="scientific">Cellulophaga baltica</name>
    <dbReference type="NCBI Taxonomy" id="76594"/>
    <lineage>
        <taxon>Bacteria</taxon>
        <taxon>Pseudomonadati</taxon>
        <taxon>Bacteroidota</taxon>
        <taxon>Flavobacteriia</taxon>
        <taxon>Flavobacteriales</taxon>
        <taxon>Flavobacteriaceae</taxon>
        <taxon>Cellulophaga</taxon>
    </lineage>
</organism>
<dbReference type="Pfam" id="PF03747">
    <property type="entry name" value="ADP_ribosyl_GH"/>
    <property type="match status" value="1"/>
</dbReference>
<dbReference type="eggNOG" id="COG1397">
    <property type="taxonomic scope" value="Bacteria"/>
</dbReference>
<evidence type="ECO:0000256" key="2">
    <source>
        <dbReference type="ARBA" id="ARBA00022801"/>
    </source>
</evidence>
<protein>
    <submittedName>
        <fullName evidence="4">ADP-ribosylglycohydrolase</fullName>
    </submittedName>
</protein>
<evidence type="ECO:0000313" key="4">
    <source>
        <dbReference type="EMBL" id="SDE87514.1"/>
    </source>
</evidence>
<dbReference type="GO" id="GO:0016787">
    <property type="term" value="F:hydrolase activity"/>
    <property type="evidence" value="ECO:0007669"/>
    <property type="project" value="UniProtKB-KW"/>
</dbReference>
<dbReference type="EMBL" id="FNBD01000004">
    <property type="protein sequence ID" value="SDE87514.1"/>
    <property type="molecule type" value="Genomic_DNA"/>
</dbReference>
<feature type="binding site" evidence="3">
    <location>
        <position position="288"/>
    </location>
    <ligand>
        <name>Mg(2+)</name>
        <dbReference type="ChEBI" id="CHEBI:18420"/>
        <label>1</label>
    </ligand>
</feature>
<dbReference type="AlphaFoldDB" id="A0A1G7GHB6"/>
<evidence type="ECO:0000313" key="5">
    <source>
        <dbReference type="Proteomes" id="UP000182114"/>
    </source>
</evidence>
<dbReference type="Proteomes" id="UP000182114">
    <property type="component" value="Unassembled WGS sequence"/>
</dbReference>
<dbReference type="InterPro" id="IPR005502">
    <property type="entry name" value="Ribosyl_crysJ1"/>
</dbReference>